<sequence>MTTIEPRGSEYAELMRRVRQAGLLRRRVPFYIRAFAIAGGVWLAGWAVFVALGDSWWQLAVAPVLAAVFAQGAFLGHDAGHRQIFRTRRANYLAGLVAGNLAIGVSIGWWTSNHNRHHAHPNTEDADPDIMGVLAHSGQRAGAGRGLRRLIFRYQAWLFFPMLLLEGWSLHAASVKAVLRWPIRHRVLEGATLAVHFAGYLALVFAVLSPGKALVFIVVHQGLFGLYMGCTFAPNHKGMEVFTDGERVDFLRRQVLTARNVRGGLLVDIALGGLNYQIEHHLFPAMPRASLRAAQPLVAGFCAERGVAYSETTLLESYSQAMRHLNEVGKATRTSELRLVAISDPAAVDLPDIRVRDEVPARR</sequence>
<name>A0A7W9PGB5_9NOCA</name>
<organism evidence="3 4">
    <name type="scientific">Nocardia transvalensis</name>
    <dbReference type="NCBI Taxonomy" id="37333"/>
    <lineage>
        <taxon>Bacteria</taxon>
        <taxon>Bacillati</taxon>
        <taxon>Actinomycetota</taxon>
        <taxon>Actinomycetes</taxon>
        <taxon>Mycobacteriales</taxon>
        <taxon>Nocardiaceae</taxon>
        <taxon>Nocardia</taxon>
    </lineage>
</organism>
<dbReference type="Pfam" id="PF00487">
    <property type="entry name" value="FA_desaturase"/>
    <property type="match status" value="1"/>
</dbReference>
<feature type="domain" description="Fatty acid desaturase" evidence="2">
    <location>
        <begin position="55"/>
        <end position="312"/>
    </location>
</feature>
<evidence type="ECO:0000256" key="1">
    <source>
        <dbReference type="SAM" id="Phobius"/>
    </source>
</evidence>
<comment type="caution">
    <text evidence="3">The sequence shown here is derived from an EMBL/GenBank/DDBJ whole genome shotgun (WGS) entry which is preliminary data.</text>
</comment>
<dbReference type="InterPro" id="IPR012171">
    <property type="entry name" value="Fatty_acid_desaturase"/>
</dbReference>
<feature type="transmembrane region" description="Helical" evidence="1">
    <location>
        <begin position="30"/>
        <end position="50"/>
    </location>
</feature>
<dbReference type="PIRSF" id="PIRSF015921">
    <property type="entry name" value="FA_sphinglp_des"/>
    <property type="match status" value="1"/>
</dbReference>
<dbReference type="InterPro" id="IPR005804">
    <property type="entry name" value="FA_desaturase_dom"/>
</dbReference>
<dbReference type="AlphaFoldDB" id="A0A7W9PGB5"/>
<reference evidence="3 4" key="1">
    <citation type="submission" date="2020-08" db="EMBL/GenBank/DDBJ databases">
        <title>Sequencing the genomes of 1000 actinobacteria strains.</title>
        <authorList>
            <person name="Klenk H.-P."/>
        </authorList>
    </citation>
    <scope>NUCLEOTIDE SEQUENCE [LARGE SCALE GENOMIC DNA]</scope>
    <source>
        <strain evidence="3 4">DSM 43582</strain>
    </source>
</reference>
<keyword evidence="1" id="KW-0472">Membrane</keyword>
<feature type="transmembrane region" description="Helical" evidence="1">
    <location>
        <begin position="154"/>
        <end position="175"/>
    </location>
</feature>
<dbReference type="PANTHER" id="PTHR19353">
    <property type="entry name" value="FATTY ACID DESATURASE 2"/>
    <property type="match status" value="1"/>
</dbReference>
<dbReference type="GO" id="GO:0008610">
    <property type="term" value="P:lipid biosynthetic process"/>
    <property type="evidence" value="ECO:0007669"/>
    <property type="project" value="UniProtKB-ARBA"/>
</dbReference>
<proteinExistence type="predicted"/>
<keyword evidence="1" id="KW-0812">Transmembrane</keyword>
<evidence type="ECO:0000259" key="2">
    <source>
        <dbReference type="Pfam" id="PF00487"/>
    </source>
</evidence>
<feature type="transmembrane region" description="Helical" evidence="1">
    <location>
        <begin position="214"/>
        <end position="233"/>
    </location>
</feature>
<dbReference type="GO" id="GO:0016717">
    <property type="term" value="F:oxidoreductase activity, acting on paired donors, with oxidation of a pair of donors resulting in the reduction of molecular oxygen to two molecules of water"/>
    <property type="evidence" value="ECO:0007669"/>
    <property type="project" value="TreeGrafter"/>
</dbReference>
<evidence type="ECO:0000313" key="4">
    <source>
        <dbReference type="Proteomes" id="UP000540412"/>
    </source>
</evidence>
<dbReference type="RefSeq" id="WP_246829557.1">
    <property type="nucleotide sequence ID" value="NZ_JACHIT010000002.1"/>
</dbReference>
<gene>
    <name evidence="3" type="ORF">BJY24_004519</name>
</gene>
<dbReference type="PANTHER" id="PTHR19353:SF19">
    <property type="entry name" value="DELTA(5) FATTY ACID DESATURASE C-RELATED"/>
    <property type="match status" value="1"/>
</dbReference>
<protein>
    <submittedName>
        <fullName evidence="3">Fatty acid desaturase</fullName>
    </submittedName>
</protein>
<dbReference type="EMBL" id="JACHIT010000002">
    <property type="protein sequence ID" value="MBB5915607.1"/>
    <property type="molecule type" value="Genomic_DNA"/>
</dbReference>
<feature type="transmembrane region" description="Helical" evidence="1">
    <location>
        <begin position="56"/>
        <end position="77"/>
    </location>
</feature>
<feature type="transmembrane region" description="Helical" evidence="1">
    <location>
        <begin position="187"/>
        <end position="208"/>
    </location>
</feature>
<keyword evidence="4" id="KW-1185">Reference proteome</keyword>
<accession>A0A7W9PGB5</accession>
<dbReference type="Proteomes" id="UP000540412">
    <property type="component" value="Unassembled WGS sequence"/>
</dbReference>
<evidence type="ECO:0000313" key="3">
    <source>
        <dbReference type="EMBL" id="MBB5915607.1"/>
    </source>
</evidence>
<dbReference type="GO" id="GO:0016020">
    <property type="term" value="C:membrane"/>
    <property type="evidence" value="ECO:0007669"/>
    <property type="project" value="TreeGrafter"/>
</dbReference>
<keyword evidence="1" id="KW-1133">Transmembrane helix</keyword>
<feature type="transmembrane region" description="Helical" evidence="1">
    <location>
        <begin position="89"/>
        <end position="110"/>
    </location>
</feature>
<dbReference type="CDD" id="cd03506">
    <property type="entry name" value="Delta6-FADS-like"/>
    <property type="match status" value="1"/>
</dbReference>